<protein>
    <recommendedName>
        <fullName evidence="4">DUF6249 domain-containing protein</fullName>
    </recommendedName>
</protein>
<accession>A0ABY2UIC8</accession>
<dbReference type="InterPro" id="IPR046216">
    <property type="entry name" value="DUF6249"/>
</dbReference>
<reference evidence="5 6" key="1">
    <citation type="submission" date="2019-05" db="EMBL/GenBank/DDBJ databases">
        <title>Microbulbifer harenosus sp. nov., an alginate-degrading bacterium isolated from coastal sand.</title>
        <authorList>
            <person name="Huang H."/>
            <person name="Mo K."/>
            <person name="Bao S."/>
        </authorList>
    </citation>
    <scope>NUCLEOTIDE SEQUENCE [LARGE SCALE GENOMIC DNA]</scope>
    <source>
        <strain evidence="5 6">HB161719</strain>
    </source>
</reference>
<evidence type="ECO:0000256" key="1">
    <source>
        <dbReference type="SAM" id="Coils"/>
    </source>
</evidence>
<feature type="signal peptide" evidence="3">
    <location>
        <begin position="1"/>
        <end position="33"/>
    </location>
</feature>
<evidence type="ECO:0000256" key="2">
    <source>
        <dbReference type="SAM" id="Phobius"/>
    </source>
</evidence>
<evidence type="ECO:0000313" key="6">
    <source>
        <dbReference type="Proteomes" id="UP000306791"/>
    </source>
</evidence>
<dbReference type="Pfam" id="PF19762">
    <property type="entry name" value="DUF6249"/>
    <property type="match status" value="1"/>
</dbReference>
<keyword evidence="6" id="KW-1185">Reference proteome</keyword>
<comment type="caution">
    <text evidence="5">The sequence shown here is derived from an EMBL/GenBank/DDBJ whole genome shotgun (WGS) entry which is preliminary data.</text>
</comment>
<feature type="chain" id="PRO_5046053285" description="DUF6249 domain-containing protein" evidence="3">
    <location>
        <begin position="34"/>
        <end position="292"/>
    </location>
</feature>
<name>A0ABY2UIC8_9GAMM</name>
<gene>
    <name evidence="5" type="ORF">FDY93_09000</name>
</gene>
<feature type="transmembrane region" description="Helical" evidence="2">
    <location>
        <begin position="246"/>
        <end position="275"/>
    </location>
</feature>
<feature type="transmembrane region" description="Helical" evidence="2">
    <location>
        <begin position="177"/>
        <end position="198"/>
    </location>
</feature>
<evidence type="ECO:0000313" key="5">
    <source>
        <dbReference type="EMBL" id="TLM77719.1"/>
    </source>
</evidence>
<proteinExistence type="predicted"/>
<dbReference type="EMBL" id="VANI01000009">
    <property type="protein sequence ID" value="TLM77719.1"/>
    <property type="molecule type" value="Genomic_DNA"/>
</dbReference>
<keyword evidence="1" id="KW-0175">Coiled coil</keyword>
<evidence type="ECO:0000256" key="3">
    <source>
        <dbReference type="SAM" id="SignalP"/>
    </source>
</evidence>
<dbReference type="Proteomes" id="UP000306791">
    <property type="component" value="Unassembled WGS sequence"/>
</dbReference>
<keyword evidence="2" id="KW-0472">Membrane</keyword>
<sequence length="292" mass="32337">MRASNSHVQRRSPVWGFALAASLAVGLSGNLVAQEAGEAAAPVPPVPPAPEVAPAPEAKVSKQVRILRQEDGSLRIHARDENGESANVEINLGEEFGGAVTRRIYEKLEEKGILDEKGLVVDEALESVPRNIEIGIKAEMEQAERARERAERARERAERDMHHGHDIEQYRPRDMEWLIGIFAILGFFGMPILIVWLVTRNSYRKKQLVMENINRLVSEGRDIPPELLDAMEGEGRRNTKDRGFTLIAVGAAIFIWLTATAGLGVGSLGLIPLFIGIARYINWKLDQQQQAG</sequence>
<keyword evidence="3" id="KW-0732">Signal</keyword>
<feature type="domain" description="DUF6249" evidence="4">
    <location>
        <begin position="181"/>
        <end position="287"/>
    </location>
</feature>
<evidence type="ECO:0000259" key="4">
    <source>
        <dbReference type="Pfam" id="PF19762"/>
    </source>
</evidence>
<organism evidence="5 6">
    <name type="scientific">Microbulbifer harenosus</name>
    <dbReference type="NCBI Taxonomy" id="2576840"/>
    <lineage>
        <taxon>Bacteria</taxon>
        <taxon>Pseudomonadati</taxon>
        <taxon>Pseudomonadota</taxon>
        <taxon>Gammaproteobacteria</taxon>
        <taxon>Cellvibrionales</taxon>
        <taxon>Microbulbiferaceae</taxon>
        <taxon>Microbulbifer</taxon>
    </lineage>
</organism>
<keyword evidence="2" id="KW-1133">Transmembrane helix</keyword>
<feature type="coiled-coil region" evidence="1">
    <location>
        <begin position="133"/>
        <end position="163"/>
    </location>
</feature>
<keyword evidence="2" id="KW-0812">Transmembrane</keyword>